<reference evidence="2" key="1">
    <citation type="journal article" date="2020" name="mSystems">
        <title>Genome- and Community-Level Interaction Insights into Carbon Utilization and Element Cycling Functions of Hydrothermarchaeota in Hydrothermal Sediment.</title>
        <authorList>
            <person name="Zhou Z."/>
            <person name="Liu Y."/>
            <person name="Xu W."/>
            <person name="Pan J."/>
            <person name="Luo Z.H."/>
            <person name="Li M."/>
        </authorList>
    </citation>
    <scope>NUCLEOTIDE SEQUENCE [LARGE SCALE GENOMIC DNA]</scope>
    <source>
        <strain evidence="2">SpSt-114</strain>
    </source>
</reference>
<gene>
    <name evidence="2" type="ORF">ENN04_01305</name>
</gene>
<comment type="caution">
    <text evidence="2">The sequence shown here is derived from an EMBL/GenBank/DDBJ whole genome shotgun (WGS) entry which is preliminary data.</text>
</comment>
<proteinExistence type="predicted"/>
<evidence type="ECO:0000313" key="2">
    <source>
        <dbReference type="EMBL" id="HHO73261.1"/>
    </source>
</evidence>
<dbReference type="Gene3D" id="1.25.40.10">
    <property type="entry name" value="Tetratricopeptide repeat domain"/>
    <property type="match status" value="1"/>
</dbReference>
<accession>A0A7C5SVR7</accession>
<dbReference type="InterPro" id="IPR019734">
    <property type="entry name" value="TPR_rpt"/>
</dbReference>
<dbReference type="AlphaFoldDB" id="A0A7C5SVR7"/>
<sequence length="78" mass="9429">MKNYRGIFSKMGEQLVEKYIEDLKKEIQEKGEEPELLFKLGVCYVRVKQIDRAREIYKRLKEIDQTKAKELLDMIYEV</sequence>
<organism evidence="2">
    <name type="scientific">Thermocrinis ruber</name>
    <dbReference type="NCBI Taxonomy" id="75906"/>
    <lineage>
        <taxon>Bacteria</taxon>
        <taxon>Pseudomonadati</taxon>
        <taxon>Aquificota</taxon>
        <taxon>Aquificia</taxon>
        <taxon>Aquificales</taxon>
        <taxon>Aquificaceae</taxon>
        <taxon>Thermocrinis</taxon>
    </lineage>
</organism>
<dbReference type="InterPro" id="IPR011990">
    <property type="entry name" value="TPR-like_helical_dom_sf"/>
</dbReference>
<dbReference type="PROSITE" id="PS50005">
    <property type="entry name" value="TPR"/>
    <property type="match status" value="1"/>
</dbReference>
<feature type="repeat" description="TPR" evidence="1">
    <location>
        <begin position="34"/>
        <end position="67"/>
    </location>
</feature>
<dbReference type="SUPFAM" id="SSF48452">
    <property type="entry name" value="TPR-like"/>
    <property type="match status" value="1"/>
</dbReference>
<evidence type="ECO:0000256" key="1">
    <source>
        <dbReference type="PROSITE-ProRule" id="PRU00339"/>
    </source>
</evidence>
<keyword evidence="1" id="KW-0802">TPR repeat</keyword>
<name>A0A7C5SVR7_9AQUI</name>
<protein>
    <submittedName>
        <fullName evidence="2">Tetratricopeptide repeat protein</fullName>
    </submittedName>
</protein>
<dbReference type="EMBL" id="DSAC01000016">
    <property type="protein sequence ID" value="HHO73261.1"/>
    <property type="molecule type" value="Genomic_DNA"/>
</dbReference>